<sequence length="300" mass="34771">MKYTDLLMFCFCVFAIHTTIRSQDTDLARLEYAYIPQSDSDNRYSRIRFSANYPIKMKQEGSYLVISGQYRYNDLDIEDPLIFDPGGDLNVFQTIGLELGYTFKMKNNWRFGAKLGGQISSNFESSGIDGDDFRYTGSVYFVKSYKDKQAPKTARLIMGLRYTTPASINFPLPIINYFKRFHQNWSFSVGTPKTSIKYFFNEKNTLQAFVGLDRFYGNLQNNRTFVDQNGETKVAENASMLNILGALGYEYYFTEHLLFYMYSGYTLSNEIRLRDGDQENVLTINNGNTFYFRSGIKLKI</sequence>
<proteinExistence type="predicted"/>
<dbReference type="AlphaFoldDB" id="A0A1M6K9U4"/>
<gene>
    <name evidence="2" type="ORF">SAMN04488508_110152</name>
</gene>
<accession>A0A1M6K9U4</accession>
<dbReference type="STRING" id="570521.SAMN04488508_110152"/>
<organism evidence="2 3">
    <name type="scientific">Aquimarina spongiae</name>
    <dbReference type="NCBI Taxonomy" id="570521"/>
    <lineage>
        <taxon>Bacteria</taxon>
        <taxon>Pseudomonadati</taxon>
        <taxon>Bacteroidota</taxon>
        <taxon>Flavobacteriia</taxon>
        <taxon>Flavobacteriales</taxon>
        <taxon>Flavobacteriaceae</taxon>
        <taxon>Aquimarina</taxon>
    </lineage>
</organism>
<dbReference type="EMBL" id="FQYP01000010">
    <property type="protein sequence ID" value="SHJ55682.1"/>
    <property type="molecule type" value="Genomic_DNA"/>
</dbReference>
<reference evidence="3" key="1">
    <citation type="submission" date="2016-11" db="EMBL/GenBank/DDBJ databases">
        <authorList>
            <person name="Varghese N."/>
            <person name="Submissions S."/>
        </authorList>
    </citation>
    <scope>NUCLEOTIDE SEQUENCE [LARGE SCALE GENOMIC DNA]</scope>
    <source>
        <strain evidence="3">DSM 22623</strain>
    </source>
</reference>
<protein>
    <recommendedName>
        <fullName evidence="1">DUF6268 domain-containing protein</fullName>
    </recommendedName>
</protein>
<feature type="domain" description="DUF6268" evidence="1">
    <location>
        <begin position="94"/>
        <end position="298"/>
    </location>
</feature>
<dbReference type="RefSeq" id="WP_073320692.1">
    <property type="nucleotide sequence ID" value="NZ_FQYP01000010.1"/>
</dbReference>
<dbReference type="Gene3D" id="2.40.160.20">
    <property type="match status" value="1"/>
</dbReference>
<name>A0A1M6K9U4_9FLAO</name>
<dbReference type="InterPro" id="IPR046235">
    <property type="entry name" value="DUF6268"/>
</dbReference>
<evidence type="ECO:0000313" key="3">
    <source>
        <dbReference type="Proteomes" id="UP000184432"/>
    </source>
</evidence>
<dbReference type="Pfam" id="PF19783">
    <property type="entry name" value="DUF6268"/>
    <property type="match status" value="1"/>
</dbReference>
<evidence type="ECO:0000259" key="1">
    <source>
        <dbReference type="Pfam" id="PF19783"/>
    </source>
</evidence>
<dbReference type="Proteomes" id="UP000184432">
    <property type="component" value="Unassembled WGS sequence"/>
</dbReference>
<evidence type="ECO:0000313" key="2">
    <source>
        <dbReference type="EMBL" id="SHJ55682.1"/>
    </source>
</evidence>
<keyword evidence="3" id="KW-1185">Reference proteome</keyword>